<accession>A0A4U6TKC1</accession>
<evidence type="ECO:0008006" key="4">
    <source>
        <dbReference type="Google" id="ProtNLM"/>
    </source>
</evidence>
<keyword evidence="1" id="KW-0472">Membrane</keyword>
<name>A0A4U6TKC1_SETVI</name>
<sequence>MPADGEEYSFCALCGTCVVQILLLSMMILLLAYALLYPVKVTVSDASLSRFALNGTALSYDLSLAVSLLFAGRRFYGARLVGTGHSVKLEKSGELRLRAVGQAENAAEVLGSDGVAELVKETVAGEIQSLELKLSGYFRPAALRSSESPHRPALDLAGDGHRPTPFLACCFLGKLTDSPNRRHLY</sequence>
<keyword evidence="1" id="KW-0812">Transmembrane</keyword>
<keyword evidence="1" id="KW-1133">Transmembrane helix</keyword>
<evidence type="ECO:0000256" key="1">
    <source>
        <dbReference type="SAM" id="Phobius"/>
    </source>
</evidence>
<gene>
    <name evidence="2" type="ORF">SEVIR_7G044500v2</name>
</gene>
<dbReference type="EMBL" id="CM016558">
    <property type="protein sequence ID" value="TKW02971.1"/>
    <property type="molecule type" value="Genomic_DNA"/>
</dbReference>
<protein>
    <recommendedName>
        <fullName evidence="4">Late embryogenesis abundant protein LEA-2 subgroup domain-containing protein</fullName>
    </recommendedName>
</protein>
<dbReference type="Proteomes" id="UP000298652">
    <property type="component" value="Chromosome 7"/>
</dbReference>
<keyword evidence="3" id="KW-1185">Reference proteome</keyword>
<proteinExistence type="predicted"/>
<dbReference type="AlphaFoldDB" id="A0A4U6TKC1"/>
<evidence type="ECO:0000313" key="3">
    <source>
        <dbReference type="Proteomes" id="UP000298652"/>
    </source>
</evidence>
<feature type="transmembrane region" description="Helical" evidence="1">
    <location>
        <begin position="12"/>
        <end position="39"/>
    </location>
</feature>
<dbReference type="Gramene" id="TKW02971">
    <property type="protein sequence ID" value="TKW02971"/>
    <property type="gene ID" value="SEVIR_7G044500v2"/>
</dbReference>
<feature type="transmembrane region" description="Helical" evidence="1">
    <location>
        <begin position="51"/>
        <end position="71"/>
    </location>
</feature>
<reference evidence="2" key="1">
    <citation type="submission" date="2019-03" db="EMBL/GenBank/DDBJ databases">
        <title>WGS assembly of Setaria viridis.</title>
        <authorList>
            <person name="Huang P."/>
            <person name="Jenkins J."/>
            <person name="Grimwood J."/>
            <person name="Barry K."/>
            <person name="Healey A."/>
            <person name="Mamidi S."/>
            <person name="Sreedasyam A."/>
            <person name="Shu S."/>
            <person name="Feldman M."/>
            <person name="Wu J."/>
            <person name="Yu Y."/>
            <person name="Chen C."/>
            <person name="Johnson J."/>
            <person name="Rokhsar D."/>
            <person name="Baxter I."/>
            <person name="Schmutz J."/>
            <person name="Brutnell T."/>
            <person name="Kellogg E."/>
        </authorList>
    </citation>
    <scope>NUCLEOTIDE SEQUENCE [LARGE SCALE GENOMIC DNA]</scope>
</reference>
<evidence type="ECO:0000313" key="2">
    <source>
        <dbReference type="EMBL" id="TKW02971.1"/>
    </source>
</evidence>
<organism evidence="2 3">
    <name type="scientific">Setaria viridis</name>
    <name type="common">Green bristlegrass</name>
    <name type="synonym">Setaria italica subsp. viridis</name>
    <dbReference type="NCBI Taxonomy" id="4556"/>
    <lineage>
        <taxon>Eukaryota</taxon>
        <taxon>Viridiplantae</taxon>
        <taxon>Streptophyta</taxon>
        <taxon>Embryophyta</taxon>
        <taxon>Tracheophyta</taxon>
        <taxon>Spermatophyta</taxon>
        <taxon>Magnoliopsida</taxon>
        <taxon>Liliopsida</taxon>
        <taxon>Poales</taxon>
        <taxon>Poaceae</taxon>
        <taxon>PACMAD clade</taxon>
        <taxon>Panicoideae</taxon>
        <taxon>Panicodae</taxon>
        <taxon>Paniceae</taxon>
        <taxon>Cenchrinae</taxon>
        <taxon>Setaria</taxon>
    </lineage>
</organism>
<dbReference type="OMA" id="ECAEACW"/>